<gene>
    <name evidence="2" type="ORF">METZ01_LOCUS243814</name>
</gene>
<dbReference type="AlphaFoldDB" id="A0A382HUI6"/>
<keyword evidence="1" id="KW-0472">Membrane</keyword>
<keyword evidence="1" id="KW-0812">Transmembrane</keyword>
<organism evidence="2">
    <name type="scientific">marine metagenome</name>
    <dbReference type="NCBI Taxonomy" id="408172"/>
    <lineage>
        <taxon>unclassified sequences</taxon>
        <taxon>metagenomes</taxon>
        <taxon>ecological metagenomes</taxon>
    </lineage>
</organism>
<keyword evidence="1" id="KW-1133">Transmembrane helix</keyword>
<feature type="transmembrane region" description="Helical" evidence="1">
    <location>
        <begin position="48"/>
        <end position="66"/>
    </location>
</feature>
<proteinExistence type="predicted"/>
<protein>
    <submittedName>
        <fullName evidence="2">Uncharacterized protein</fullName>
    </submittedName>
</protein>
<name>A0A382HUI6_9ZZZZ</name>
<sequence length="125" mass="13518">MLARMKPILCATAVGTAIGHLGTTNFFYPAMNAVGSGPPFPPLIENDLLASFVYVLIAVVFLDWVVQKAGRPMFNAMIMAVSQILIVDVNYVMIGRRALEPALISVVIILLLFAGAAFTYEKLSD</sequence>
<evidence type="ECO:0000256" key="1">
    <source>
        <dbReference type="SAM" id="Phobius"/>
    </source>
</evidence>
<accession>A0A382HUI6</accession>
<feature type="transmembrane region" description="Helical" evidence="1">
    <location>
        <begin position="99"/>
        <end position="120"/>
    </location>
</feature>
<evidence type="ECO:0000313" key="2">
    <source>
        <dbReference type="EMBL" id="SVB90960.1"/>
    </source>
</evidence>
<dbReference type="EMBL" id="UINC01063381">
    <property type="protein sequence ID" value="SVB90960.1"/>
    <property type="molecule type" value="Genomic_DNA"/>
</dbReference>
<reference evidence="2" key="1">
    <citation type="submission" date="2018-05" db="EMBL/GenBank/DDBJ databases">
        <authorList>
            <person name="Lanie J.A."/>
            <person name="Ng W.-L."/>
            <person name="Kazmierczak K.M."/>
            <person name="Andrzejewski T.M."/>
            <person name="Davidsen T.M."/>
            <person name="Wayne K.J."/>
            <person name="Tettelin H."/>
            <person name="Glass J.I."/>
            <person name="Rusch D."/>
            <person name="Podicherti R."/>
            <person name="Tsui H.-C.T."/>
            <person name="Winkler M.E."/>
        </authorList>
    </citation>
    <scope>NUCLEOTIDE SEQUENCE</scope>
</reference>